<dbReference type="InterPro" id="IPR021285">
    <property type="entry name" value="Tscrpt_reg_HycA"/>
</dbReference>
<reference evidence="1" key="1">
    <citation type="submission" date="2022-04" db="EMBL/GenBank/DDBJ databases">
        <title>Co-occurrence of mcr-9 and blaNDM-1 in multidrug-resistant Enterobacter kobei strain isolated from an infant with urinary infection.</title>
        <authorList>
            <person name="Zeng H."/>
        </authorList>
    </citation>
    <scope>NUCLEOTIDE SEQUENCE</scope>
    <source>
        <strain evidence="1">EC1382</strain>
    </source>
</reference>
<proteinExistence type="predicted"/>
<sequence length="154" mass="17583">MTIWEISEKADYIAQRHQQLQEQWHLYCNSLVQGITLSKARLHHAMSCAAQGDMRFVLFSHFTVFVTLADSFNSHTIEYYVENKEGEKQCIAQAQLMADGMVDGYVSNRDRQQVLEHYLEKIAPVYNGLYHAVEHDLPVDLKQLIAGNPSANVA</sequence>
<organism evidence="1 2">
    <name type="scientific">Enterobacter kobei</name>
    <dbReference type="NCBI Taxonomy" id="208224"/>
    <lineage>
        <taxon>Bacteria</taxon>
        <taxon>Pseudomonadati</taxon>
        <taxon>Pseudomonadota</taxon>
        <taxon>Gammaproteobacteria</taxon>
        <taxon>Enterobacterales</taxon>
        <taxon>Enterobacteriaceae</taxon>
        <taxon>Enterobacter</taxon>
        <taxon>Enterobacter cloacae complex</taxon>
    </lineage>
</organism>
<evidence type="ECO:0000313" key="1">
    <source>
        <dbReference type="EMBL" id="WMT65043.1"/>
    </source>
</evidence>
<dbReference type="RefSeq" id="WP_045282203.1">
    <property type="nucleotide sequence ID" value="NZ_BRUA01000030.1"/>
</dbReference>
<name>A0AAJ6LKU3_9ENTR</name>
<accession>A0AAJ6LKU3</accession>
<gene>
    <name evidence="1" type="primary">hycA</name>
    <name evidence="1" type="ORF">M2B19_19350</name>
</gene>
<protein>
    <submittedName>
        <fullName evidence="1">Formate hydrogenlyase regulator HycA</fullName>
    </submittedName>
</protein>
<evidence type="ECO:0000313" key="2">
    <source>
        <dbReference type="Proteomes" id="UP001228563"/>
    </source>
</evidence>
<dbReference type="AlphaFoldDB" id="A0AAJ6LKU3"/>
<dbReference type="Proteomes" id="UP001228563">
    <property type="component" value="Chromosome"/>
</dbReference>
<dbReference type="EMBL" id="CP096849">
    <property type="protein sequence ID" value="WMT65043.1"/>
    <property type="molecule type" value="Genomic_DNA"/>
</dbReference>
<dbReference type="Pfam" id="PF11046">
    <property type="entry name" value="HycA_repressor"/>
    <property type="match status" value="1"/>
</dbReference>
<dbReference type="NCBIfam" id="NF007567">
    <property type="entry name" value="PRK10198.1"/>
    <property type="match status" value="1"/>
</dbReference>